<dbReference type="InterPro" id="IPR043128">
    <property type="entry name" value="Rev_trsase/Diguanyl_cyclase"/>
</dbReference>
<feature type="domain" description="Integrase catalytic" evidence="18">
    <location>
        <begin position="638"/>
        <end position="802"/>
    </location>
</feature>
<dbReference type="InterPro" id="IPR001584">
    <property type="entry name" value="Integrase_cat-core"/>
</dbReference>
<dbReference type="FunFam" id="3.10.20.370:FF:000001">
    <property type="entry name" value="Retrovirus-related Pol polyprotein from transposon 17.6-like protein"/>
    <property type="match status" value="1"/>
</dbReference>
<dbReference type="Pfam" id="PF00078">
    <property type="entry name" value="RVT_1"/>
    <property type="match status" value="1"/>
</dbReference>
<feature type="domain" description="Reverse transcriptase" evidence="17">
    <location>
        <begin position="119"/>
        <end position="298"/>
    </location>
</feature>
<dbReference type="InterPro" id="IPR050951">
    <property type="entry name" value="Retrovirus_Pol_polyprotein"/>
</dbReference>
<organism evidence="19">
    <name type="scientific">Noccaea caerulescens</name>
    <name type="common">Alpine penny-cress</name>
    <name type="synonym">Thlaspi caerulescens</name>
    <dbReference type="NCBI Taxonomy" id="107243"/>
    <lineage>
        <taxon>Eukaryota</taxon>
        <taxon>Viridiplantae</taxon>
        <taxon>Streptophyta</taxon>
        <taxon>Embryophyta</taxon>
        <taxon>Tracheophyta</taxon>
        <taxon>Spermatophyta</taxon>
        <taxon>Magnoliopsida</taxon>
        <taxon>eudicotyledons</taxon>
        <taxon>Gunneridae</taxon>
        <taxon>Pentapetalae</taxon>
        <taxon>rosids</taxon>
        <taxon>malvids</taxon>
        <taxon>Brassicales</taxon>
        <taxon>Brassicaceae</taxon>
        <taxon>Coluteocarpeae</taxon>
        <taxon>Noccaea</taxon>
    </lineage>
</organism>
<dbReference type="GO" id="GO:0003887">
    <property type="term" value="F:DNA-directed DNA polymerase activity"/>
    <property type="evidence" value="ECO:0007669"/>
    <property type="project" value="UniProtKB-KW"/>
</dbReference>
<evidence type="ECO:0000256" key="8">
    <source>
        <dbReference type="ARBA" id="ARBA00022801"/>
    </source>
</evidence>
<evidence type="ECO:0000259" key="17">
    <source>
        <dbReference type="PROSITE" id="PS50878"/>
    </source>
</evidence>
<dbReference type="InterPro" id="IPR016197">
    <property type="entry name" value="Chromo-like_dom_sf"/>
</dbReference>
<evidence type="ECO:0000256" key="14">
    <source>
        <dbReference type="ARBA" id="ARBA00023172"/>
    </source>
</evidence>
<dbReference type="GO" id="GO:0003964">
    <property type="term" value="F:RNA-directed DNA polymerase activity"/>
    <property type="evidence" value="ECO:0007669"/>
    <property type="project" value="UniProtKB-KW"/>
</dbReference>
<dbReference type="GO" id="GO:0004519">
    <property type="term" value="F:endonuclease activity"/>
    <property type="evidence" value="ECO:0007669"/>
    <property type="project" value="UniProtKB-KW"/>
</dbReference>
<evidence type="ECO:0000256" key="9">
    <source>
        <dbReference type="ARBA" id="ARBA00022842"/>
    </source>
</evidence>
<dbReference type="FunFam" id="3.10.10.10:FF:000007">
    <property type="entry name" value="Retrovirus-related Pol polyprotein from transposon 17.6-like Protein"/>
    <property type="match status" value="1"/>
</dbReference>
<dbReference type="GO" id="GO:0004190">
    <property type="term" value="F:aspartic-type endopeptidase activity"/>
    <property type="evidence" value="ECO:0007669"/>
    <property type="project" value="UniProtKB-KW"/>
</dbReference>
<dbReference type="SUPFAM" id="SSF56672">
    <property type="entry name" value="DNA/RNA polymerases"/>
    <property type="match status" value="1"/>
</dbReference>
<evidence type="ECO:0000259" key="18">
    <source>
        <dbReference type="PROSITE" id="PS50994"/>
    </source>
</evidence>
<dbReference type="FunFam" id="3.30.70.270:FF:000020">
    <property type="entry name" value="Transposon Tf2-6 polyprotein-like Protein"/>
    <property type="match status" value="1"/>
</dbReference>
<dbReference type="Gene3D" id="1.10.340.70">
    <property type="match status" value="1"/>
</dbReference>
<evidence type="ECO:0000256" key="2">
    <source>
        <dbReference type="ARBA" id="ARBA00022679"/>
    </source>
</evidence>
<dbReference type="SUPFAM" id="SSF54160">
    <property type="entry name" value="Chromo domain-like"/>
    <property type="match status" value="1"/>
</dbReference>
<keyword evidence="7" id="KW-0255">Endonuclease</keyword>
<keyword evidence="8" id="KW-0378">Hydrolase</keyword>
<keyword evidence="14" id="KW-0233">DNA recombination</keyword>
<evidence type="ECO:0000256" key="13">
    <source>
        <dbReference type="ARBA" id="ARBA00023125"/>
    </source>
</evidence>
<dbReference type="CDD" id="cd01647">
    <property type="entry name" value="RT_LTR"/>
    <property type="match status" value="1"/>
</dbReference>
<evidence type="ECO:0000256" key="3">
    <source>
        <dbReference type="ARBA" id="ARBA00022695"/>
    </source>
</evidence>
<evidence type="ECO:0000259" key="16">
    <source>
        <dbReference type="PROSITE" id="PS50013"/>
    </source>
</evidence>
<keyword evidence="4" id="KW-0540">Nuclease</keyword>
<evidence type="ECO:0000256" key="11">
    <source>
        <dbReference type="ARBA" id="ARBA00022918"/>
    </source>
</evidence>
<feature type="domain" description="Chromo" evidence="16">
    <location>
        <begin position="946"/>
        <end position="1023"/>
    </location>
</feature>
<dbReference type="Gene3D" id="2.40.50.40">
    <property type="match status" value="1"/>
</dbReference>
<dbReference type="Gene3D" id="3.30.420.10">
    <property type="entry name" value="Ribonuclease H-like superfamily/Ribonuclease H"/>
    <property type="match status" value="1"/>
</dbReference>
<dbReference type="Gene3D" id="3.10.10.10">
    <property type="entry name" value="HIV Type 1 Reverse Transcriptase, subunit A, domain 1"/>
    <property type="match status" value="1"/>
</dbReference>
<sequence>MSFWYQGQTVTIYGDPELRNQRLSLKSLAPAAMVHQKGVFIPVCSGSVAPPGSLPIPVDLEVVLQSFAPVFDKPTGLPPLRDREHAICLRPGTPAISVCPYRYPHAHKEAIESLVTEMLESGVIRQSKSPFSSPVLLVRKKDTSWRFCVDYRALNRATVPDKYPIPMIDQLLDELYGARVFTKLDLRSGYHQIRMKSEDIEKTAFRTHEGHYEFLVMPFGLTNAPATFQALMNELFRPYLRRFVLVFFYDILVYSSSLRDHLEHVALVLRVFVDNKLFANRKKCSFGQERVDYLGHVISAKGVETDSEKTDSMRTWPTPQNIKQLRGFLGLTGYYRRFVKGYGVLAKPLTQLLKKDQFAWSTDAQLAFDALKTAMSCAPVLALPDFDKPFVIESDASGFGLGAVLMQDKRPVAFFSHGLTAREQLKPVYERELMAVVMAIQKWKHYLLGRKFVVHTDQRSLKFLLEQKEVNMEYQKWLTKLMGYDFDIIYKPGIDNKAADGLSRITQPVFSSLMSLTVPTSIQLQDIYAEIAADEQIQSLMEEIKEGRLVKEGYCVKDGKLWFKGRLVLPSCSRFIPVILGECHDGVFGGQSGVLKTLKRVQQLFHWESLYKMVQRYVSECTVCQTHKYSTLSPAGLLQPLPIPSLVWEELSMDFVEGLPTSGGVNAILVVVDRLSKYGHFIGLRHPFTAEDVAKKFLSEVVKLHGLPKSIVSDRDRIFLSSFWKGLFRASGTKLKYSTAFHPQTDGQTEVLNRCVETYLRCYASAHPRSWFKFMAWAELWYNTSFHTSLKTTPFNVVYGRDPPALVRIEQGSTANPDLESMLLERDAMLAQIKAHLIHAQQLMKNNADKKRRDVEFDVGTWVFLKLKPYRQLTIARRFCQKLAAKYFGPFEIVERVGKAAYRLNLPVEAKIHPVFHVSQLKQVIGPTHAVSALSPSTDDLEQIVVEPEIVLDSRYSDQGGLELLVQWLGYEADDATWVLANELKVQYPDFKLEDKLVDKAGGIDKLAQVYYRKRKKSQMANEELATQ</sequence>
<dbReference type="InterPro" id="IPR041588">
    <property type="entry name" value="Integrase_H2C2"/>
</dbReference>
<keyword evidence="15" id="KW-0511">Multifunctional enzyme</keyword>
<reference evidence="19" key="1">
    <citation type="submission" date="2016-07" db="EMBL/GenBank/DDBJ databases">
        <title>De novo transcriptome assembly of four accessions of the metal hyperaccumulator plant Noccaea caerulescens.</title>
        <authorList>
            <person name="Blande D."/>
            <person name="Halimaa P."/>
            <person name="Tervahauta A.I."/>
            <person name="Aarts M.G."/>
            <person name="Karenlampi S.O."/>
        </authorList>
    </citation>
    <scope>NUCLEOTIDE SEQUENCE</scope>
</reference>
<evidence type="ECO:0000256" key="12">
    <source>
        <dbReference type="ARBA" id="ARBA00022932"/>
    </source>
</evidence>
<proteinExistence type="predicted"/>
<keyword evidence="6" id="KW-0064">Aspartyl protease</keyword>
<dbReference type="Pfam" id="PF24626">
    <property type="entry name" value="SH3_Tf2-1"/>
    <property type="match status" value="1"/>
</dbReference>
<gene>
    <name evidence="19" type="ORF">LE_TR17143_c0_g1_i1_g.54737</name>
</gene>
<dbReference type="CDD" id="cd09274">
    <property type="entry name" value="RNase_HI_RT_Ty3"/>
    <property type="match status" value="1"/>
</dbReference>
<evidence type="ECO:0000256" key="15">
    <source>
        <dbReference type="ARBA" id="ARBA00023268"/>
    </source>
</evidence>
<keyword evidence="10" id="KW-0229">DNA integration</keyword>
<dbReference type="Gene3D" id="3.10.20.370">
    <property type="match status" value="1"/>
</dbReference>
<evidence type="ECO:0000313" key="19">
    <source>
        <dbReference type="EMBL" id="JAU65705.1"/>
    </source>
</evidence>
<dbReference type="GO" id="GO:0046872">
    <property type="term" value="F:metal ion binding"/>
    <property type="evidence" value="ECO:0007669"/>
    <property type="project" value="UniProtKB-KW"/>
</dbReference>
<keyword evidence="11" id="KW-0695">RNA-directed DNA polymerase</keyword>
<protein>
    <submittedName>
        <fullName evidence="19">Transposon Tf2-6 polyprotein</fullName>
    </submittedName>
</protein>
<dbReference type="GO" id="GO:0006310">
    <property type="term" value="P:DNA recombination"/>
    <property type="evidence" value="ECO:0007669"/>
    <property type="project" value="UniProtKB-KW"/>
</dbReference>
<evidence type="ECO:0000256" key="4">
    <source>
        <dbReference type="ARBA" id="ARBA00022722"/>
    </source>
</evidence>
<dbReference type="GO" id="GO:0015074">
    <property type="term" value="P:DNA integration"/>
    <property type="evidence" value="ECO:0007669"/>
    <property type="project" value="UniProtKB-KW"/>
</dbReference>
<dbReference type="InterPro" id="IPR036397">
    <property type="entry name" value="RNaseH_sf"/>
</dbReference>
<dbReference type="InterPro" id="IPR000477">
    <property type="entry name" value="RT_dom"/>
</dbReference>
<dbReference type="InterPro" id="IPR041577">
    <property type="entry name" value="RT_RNaseH_2"/>
</dbReference>
<dbReference type="Pfam" id="PF17919">
    <property type="entry name" value="RT_RNaseH_2"/>
    <property type="match status" value="1"/>
</dbReference>
<evidence type="ECO:0000256" key="6">
    <source>
        <dbReference type="ARBA" id="ARBA00022750"/>
    </source>
</evidence>
<dbReference type="AlphaFoldDB" id="A0A1J3HBK6"/>
<dbReference type="InterPro" id="IPR043502">
    <property type="entry name" value="DNA/RNA_pol_sf"/>
</dbReference>
<dbReference type="InterPro" id="IPR056924">
    <property type="entry name" value="SH3_Tf2-1"/>
</dbReference>
<name>A0A1J3HBK6_NOCCA</name>
<dbReference type="PROSITE" id="PS50878">
    <property type="entry name" value="RT_POL"/>
    <property type="match status" value="1"/>
</dbReference>
<dbReference type="PANTHER" id="PTHR37984:SF5">
    <property type="entry name" value="PROTEIN NYNRIN-LIKE"/>
    <property type="match status" value="1"/>
</dbReference>
<dbReference type="GO" id="GO:0006508">
    <property type="term" value="P:proteolysis"/>
    <property type="evidence" value="ECO:0007669"/>
    <property type="project" value="UniProtKB-KW"/>
</dbReference>
<dbReference type="InterPro" id="IPR000953">
    <property type="entry name" value="Chromo/chromo_shadow_dom"/>
</dbReference>
<evidence type="ECO:0000256" key="1">
    <source>
        <dbReference type="ARBA" id="ARBA00022670"/>
    </source>
</evidence>
<dbReference type="InterPro" id="IPR012337">
    <property type="entry name" value="RNaseH-like_sf"/>
</dbReference>
<evidence type="ECO:0000256" key="10">
    <source>
        <dbReference type="ARBA" id="ARBA00022908"/>
    </source>
</evidence>
<accession>A0A1J3HBK6</accession>
<dbReference type="Pfam" id="PF17921">
    <property type="entry name" value="Integrase_H2C2"/>
    <property type="match status" value="1"/>
</dbReference>
<dbReference type="GO" id="GO:0003677">
    <property type="term" value="F:DNA binding"/>
    <property type="evidence" value="ECO:0007669"/>
    <property type="project" value="UniProtKB-KW"/>
</dbReference>
<dbReference type="PROSITE" id="PS50013">
    <property type="entry name" value="CHROMO_2"/>
    <property type="match status" value="1"/>
</dbReference>
<dbReference type="Gene3D" id="3.30.70.270">
    <property type="match status" value="2"/>
</dbReference>
<keyword evidence="5" id="KW-0479">Metal-binding</keyword>
<evidence type="ECO:0000256" key="7">
    <source>
        <dbReference type="ARBA" id="ARBA00022759"/>
    </source>
</evidence>
<dbReference type="SMART" id="SM00298">
    <property type="entry name" value="CHROMO"/>
    <property type="match status" value="1"/>
</dbReference>
<keyword evidence="12" id="KW-0239">DNA-directed DNA polymerase</keyword>
<keyword evidence="1" id="KW-0645">Protease</keyword>
<evidence type="ECO:0000256" key="5">
    <source>
        <dbReference type="ARBA" id="ARBA00022723"/>
    </source>
</evidence>
<dbReference type="PROSITE" id="PS50994">
    <property type="entry name" value="INTEGRASE"/>
    <property type="match status" value="1"/>
</dbReference>
<keyword evidence="2" id="KW-0808">Transferase</keyword>
<dbReference type="SUPFAM" id="SSF53098">
    <property type="entry name" value="Ribonuclease H-like"/>
    <property type="match status" value="1"/>
</dbReference>
<keyword evidence="3" id="KW-0548">Nucleotidyltransferase</keyword>
<keyword evidence="9" id="KW-0460">Magnesium</keyword>
<keyword evidence="13" id="KW-0238">DNA-binding</keyword>
<dbReference type="PANTHER" id="PTHR37984">
    <property type="entry name" value="PROTEIN CBG26694"/>
    <property type="match status" value="1"/>
</dbReference>
<dbReference type="EMBL" id="GEVL01011636">
    <property type="protein sequence ID" value="JAU65705.1"/>
    <property type="molecule type" value="Transcribed_RNA"/>
</dbReference>